<gene>
    <name evidence="1" type="ORF">BDN72DRAFT_771577</name>
</gene>
<evidence type="ECO:0000313" key="1">
    <source>
        <dbReference type="EMBL" id="TFK66735.1"/>
    </source>
</evidence>
<reference evidence="1 2" key="1">
    <citation type="journal article" date="2019" name="Nat. Ecol. Evol.">
        <title>Megaphylogeny resolves global patterns of mushroom evolution.</title>
        <authorList>
            <person name="Varga T."/>
            <person name="Krizsan K."/>
            <person name="Foldi C."/>
            <person name="Dima B."/>
            <person name="Sanchez-Garcia M."/>
            <person name="Sanchez-Ramirez S."/>
            <person name="Szollosi G.J."/>
            <person name="Szarkandi J.G."/>
            <person name="Papp V."/>
            <person name="Albert L."/>
            <person name="Andreopoulos W."/>
            <person name="Angelini C."/>
            <person name="Antonin V."/>
            <person name="Barry K.W."/>
            <person name="Bougher N.L."/>
            <person name="Buchanan P."/>
            <person name="Buyck B."/>
            <person name="Bense V."/>
            <person name="Catcheside P."/>
            <person name="Chovatia M."/>
            <person name="Cooper J."/>
            <person name="Damon W."/>
            <person name="Desjardin D."/>
            <person name="Finy P."/>
            <person name="Geml J."/>
            <person name="Haridas S."/>
            <person name="Hughes K."/>
            <person name="Justo A."/>
            <person name="Karasinski D."/>
            <person name="Kautmanova I."/>
            <person name="Kiss B."/>
            <person name="Kocsube S."/>
            <person name="Kotiranta H."/>
            <person name="LaButti K.M."/>
            <person name="Lechner B.E."/>
            <person name="Liimatainen K."/>
            <person name="Lipzen A."/>
            <person name="Lukacs Z."/>
            <person name="Mihaltcheva S."/>
            <person name="Morgado L.N."/>
            <person name="Niskanen T."/>
            <person name="Noordeloos M.E."/>
            <person name="Ohm R.A."/>
            <person name="Ortiz-Santana B."/>
            <person name="Ovrebo C."/>
            <person name="Racz N."/>
            <person name="Riley R."/>
            <person name="Savchenko A."/>
            <person name="Shiryaev A."/>
            <person name="Soop K."/>
            <person name="Spirin V."/>
            <person name="Szebenyi C."/>
            <person name="Tomsovsky M."/>
            <person name="Tulloss R.E."/>
            <person name="Uehling J."/>
            <person name="Grigoriev I.V."/>
            <person name="Vagvolgyi C."/>
            <person name="Papp T."/>
            <person name="Martin F.M."/>
            <person name="Miettinen O."/>
            <person name="Hibbett D.S."/>
            <person name="Nagy L.G."/>
        </authorList>
    </citation>
    <scope>NUCLEOTIDE SEQUENCE [LARGE SCALE GENOMIC DNA]</scope>
    <source>
        <strain evidence="1 2">NL-1719</strain>
    </source>
</reference>
<evidence type="ECO:0000313" key="2">
    <source>
        <dbReference type="Proteomes" id="UP000308600"/>
    </source>
</evidence>
<dbReference type="Proteomes" id="UP000308600">
    <property type="component" value="Unassembled WGS sequence"/>
</dbReference>
<proteinExistence type="predicted"/>
<keyword evidence="2" id="KW-1185">Reference proteome</keyword>
<name>A0ACD3AM10_9AGAR</name>
<sequence length="104" mass="11855">MGPISSFTTAHQKVDEEIAQLEARIIALKTTRNTFAPISRLHPEITQEIFLLTSRSSTECGRAALTITWVCHSWRALAHETSVLWSYIDFLNPIWLETALSRTR</sequence>
<organism evidence="1 2">
    <name type="scientific">Pluteus cervinus</name>
    <dbReference type="NCBI Taxonomy" id="181527"/>
    <lineage>
        <taxon>Eukaryota</taxon>
        <taxon>Fungi</taxon>
        <taxon>Dikarya</taxon>
        <taxon>Basidiomycota</taxon>
        <taxon>Agaricomycotina</taxon>
        <taxon>Agaricomycetes</taxon>
        <taxon>Agaricomycetidae</taxon>
        <taxon>Agaricales</taxon>
        <taxon>Pluteineae</taxon>
        <taxon>Pluteaceae</taxon>
        <taxon>Pluteus</taxon>
    </lineage>
</organism>
<dbReference type="EMBL" id="ML208395">
    <property type="protein sequence ID" value="TFK66735.1"/>
    <property type="molecule type" value="Genomic_DNA"/>
</dbReference>
<feature type="non-terminal residue" evidence="1">
    <location>
        <position position="104"/>
    </location>
</feature>
<protein>
    <submittedName>
        <fullName evidence="1">Uncharacterized protein</fullName>
    </submittedName>
</protein>
<accession>A0ACD3AM10</accession>